<keyword evidence="2" id="KW-1185">Reference proteome</keyword>
<accession>A0ACB9EQ20</accession>
<proteinExistence type="predicted"/>
<reference evidence="2" key="1">
    <citation type="journal article" date="2022" name="Mol. Ecol. Resour.">
        <title>The genomes of chicory, endive, great burdock and yacon provide insights into Asteraceae palaeo-polyploidization history and plant inulin production.</title>
        <authorList>
            <person name="Fan W."/>
            <person name="Wang S."/>
            <person name="Wang H."/>
            <person name="Wang A."/>
            <person name="Jiang F."/>
            <person name="Liu H."/>
            <person name="Zhao H."/>
            <person name="Xu D."/>
            <person name="Zhang Y."/>
        </authorList>
    </citation>
    <scope>NUCLEOTIDE SEQUENCE [LARGE SCALE GENOMIC DNA]</scope>
    <source>
        <strain evidence="2">cv. Yunnan</strain>
    </source>
</reference>
<organism evidence="1 2">
    <name type="scientific">Smallanthus sonchifolius</name>
    <dbReference type="NCBI Taxonomy" id="185202"/>
    <lineage>
        <taxon>Eukaryota</taxon>
        <taxon>Viridiplantae</taxon>
        <taxon>Streptophyta</taxon>
        <taxon>Embryophyta</taxon>
        <taxon>Tracheophyta</taxon>
        <taxon>Spermatophyta</taxon>
        <taxon>Magnoliopsida</taxon>
        <taxon>eudicotyledons</taxon>
        <taxon>Gunneridae</taxon>
        <taxon>Pentapetalae</taxon>
        <taxon>asterids</taxon>
        <taxon>campanulids</taxon>
        <taxon>Asterales</taxon>
        <taxon>Asteraceae</taxon>
        <taxon>Asteroideae</taxon>
        <taxon>Heliantheae alliance</taxon>
        <taxon>Millerieae</taxon>
        <taxon>Smallanthus</taxon>
    </lineage>
</organism>
<protein>
    <submittedName>
        <fullName evidence="1">Uncharacterized protein</fullName>
    </submittedName>
</protein>
<sequence length="217" mass="24189">MDSDSSTILPSPTHTEPISSLLNPNPNPLLQPTFFNPSLLNLVYNPTFTNFNEPQNQNLYLNPQPLATSNTNIGGKSTHHQVGVSINNQKKRTQASRCAPTTVFTTDTTNFRQMVQEFTGIPPAPFSRRPDVFDSGGEKGPLYPTPPPPLPKIQLQQNPIFSFESLLQTKVDNSHVDVDVLSRFPWRGPIEDLMSFDCNTTKVDDQSDKGFRACNFI</sequence>
<reference evidence="1 2" key="2">
    <citation type="journal article" date="2022" name="Mol. Ecol. Resour.">
        <title>The genomes of chicory, endive, great burdock and yacon provide insights into Asteraceae paleo-polyploidization history and plant inulin production.</title>
        <authorList>
            <person name="Fan W."/>
            <person name="Wang S."/>
            <person name="Wang H."/>
            <person name="Wang A."/>
            <person name="Jiang F."/>
            <person name="Liu H."/>
            <person name="Zhao H."/>
            <person name="Xu D."/>
            <person name="Zhang Y."/>
        </authorList>
    </citation>
    <scope>NUCLEOTIDE SEQUENCE [LARGE SCALE GENOMIC DNA]</scope>
    <source>
        <strain evidence="2">cv. Yunnan</strain>
        <tissue evidence="1">Leaves</tissue>
    </source>
</reference>
<comment type="caution">
    <text evidence="1">The sequence shown here is derived from an EMBL/GenBank/DDBJ whole genome shotgun (WGS) entry which is preliminary data.</text>
</comment>
<name>A0ACB9EQ20_9ASTR</name>
<dbReference type="EMBL" id="CM042034">
    <property type="protein sequence ID" value="KAI3760816.1"/>
    <property type="molecule type" value="Genomic_DNA"/>
</dbReference>
<evidence type="ECO:0000313" key="2">
    <source>
        <dbReference type="Proteomes" id="UP001056120"/>
    </source>
</evidence>
<evidence type="ECO:0000313" key="1">
    <source>
        <dbReference type="EMBL" id="KAI3760816.1"/>
    </source>
</evidence>
<dbReference type="Proteomes" id="UP001056120">
    <property type="component" value="Linkage Group LG17"/>
</dbReference>
<gene>
    <name evidence="1" type="ORF">L1987_51215</name>
</gene>